<dbReference type="Gene3D" id="3.40.50.720">
    <property type="entry name" value="NAD(P)-binding Rossmann-like Domain"/>
    <property type="match status" value="1"/>
</dbReference>
<dbReference type="EMBL" id="JAVAIL010000003">
    <property type="protein sequence ID" value="MDP4539997.1"/>
    <property type="molecule type" value="Genomic_DNA"/>
</dbReference>
<dbReference type="InterPro" id="IPR057326">
    <property type="entry name" value="KR_dom"/>
</dbReference>
<evidence type="ECO:0000256" key="2">
    <source>
        <dbReference type="ARBA" id="ARBA00023002"/>
    </source>
</evidence>
<comment type="similarity">
    <text evidence="1">Belongs to the short-chain dehydrogenases/reductases (SDR) family.</text>
</comment>
<proteinExistence type="inferred from homology"/>
<dbReference type="InterPro" id="IPR020904">
    <property type="entry name" value="Sc_DH/Rdtase_CS"/>
</dbReference>
<organism evidence="4 5">
    <name type="scientific">Qipengyuania benthica</name>
    <dbReference type="NCBI Taxonomy" id="3067651"/>
    <lineage>
        <taxon>Bacteria</taxon>
        <taxon>Pseudomonadati</taxon>
        <taxon>Pseudomonadota</taxon>
        <taxon>Alphaproteobacteria</taxon>
        <taxon>Sphingomonadales</taxon>
        <taxon>Erythrobacteraceae</taxon>
        <taxon>Qipengyuania</taxon>
    </lineage>
</organism>
<keyword evidence="2 4" id="KW-0560">Oxidoreductase</keyword>
<comment type="caution">
    <text evidence="4">The sequence shown here is derived from an EMBL/GenBank/DDBJ whole genome shotgun (WGS) entry which is preliminary data.</text>
</comment>
<dbReference type="PANTHER" id="PTHR43669:SF3">
    <property type="entry name" value="ALCOHOL DEHYDROGENASE, PUTATIVE (AFU_ORTHOLOGUE AFUA_3G03445)-RELATED"/>
    <property type="match status" value="1"/>
</dbReference>
<dbReference type="SUPFAM" id="SSF51735">
    <property type="entry name" value="NAD(P)-binding Rossmann-fold domains"/>
    <property type="match status" value="1"/>
</dbReference>
<evidence type="ECO:0000259" key="3">
    <source>
        <dbReference type="SMART" id="SM00822"/>
    </source>
</evidence>
<dbReference type="CDD" id="cd05233">
    <property type="entry name" value="SDR_c"/>
    <property type="match status" value="1"/>
</dbReference>
<dbReference type="PRINTS" id="PR00081">
    <property type="entry name" value="GDHRDH"/>
</dbReference>
<dbReference type="PRINTS" id="PR00080">
    <property type="entry name" value="SDRFAMILY"/>
</dbReference>
<dbReference type="EC" id="1.-.-.-" evidence="4"/>
<dbReference type="GO" id="GO:0016491">
    <property type="term" value="F:oxidoreductase activity"/>
    <property type="evidence" value="ECO:0007669"/>
    <property type="project" value="UniProtKB-KW"/>
</dbReference>
<protein>
    <submittedName>
        <fullName evidence="4">SDR family oxidoreductase</fullName>
        <ecNumber evidence="4">1.-.-.-</ecNumber>
    </submittedName>
</protein>
<dbReference type="Proteomes" id="UP001235664">
    <property type="component" value="Unassembled WGS sequence"/>
</dbReference>
<accession>A0ABT9H9J7</accession>
<name>A0ABT9H9J7_9SPHN</name>
<gene>
    <name evidence="4" type="ORF">Q9K01_10200</name>
</gene>
<evidence type="ECO:0000313" key="4">
    <source>
        <dbReference type="EMBL" id="MDP4539997.1"/>
    </source>
</evidence>
<keyword evidence="5" id="KW-1185">Reference proteome</keyword>
<sequence length="255" mass="26733">MHHQSLEGRTCLIAGASSGIGAHLAQPMAAAGANVVLAARRTRLTEEIAQAIAEDGGAAIAVPMDVTDGTSVAEAFSLAEDRFGSVDTVVANAGISRYGRSIEVAEAEVRQVIDTNLLGVHLTASEAARRMIAAGSRETGAGRIVIIGSITAQLTGQGDAAYAASKAGVAHLARQFAREWVRLGINVNTVQPGYIRTELVGDWFDSEGGRAQIAGWHRRRIMAIDALDEMVLYLCSDRAAHLTGSTITIDDGQSL</sequence>
<evidence type="ECO:0000256" key="1">
    <source>
        <dbReference type="ARBA" id="ARBA00006484"/>
    </source>
</evidence>
<dbReference type="InterPro" id="IPR036291">
    <property type="entry name" value="NAD(P)-bd_dom_sf"/>
</dbReference>
<dbReference type="PANTHER" id="PTHR43669">
    <property type="entry name" value="5-KETO-D-GLUCONATE 5-REDUCTASE"/>
    <property type="match status" value="1"/>
</dbReference>
<reference evidence="4 5" key="1">
    <citation type="submission" date="2023-08" db="EMBL/GenBank/DDBJ databases">
        <title>genomic of DY56.</title>
        <authorList>
            <person name="Wang Y."/>
        </authorList>
    </citation>
    <scope>NUCLEOTIDE SEQUENCE [LARGE SCALE GENOMIC DNA]</scope>
    <source>
        <strain evidence="4 5">DY56-A-20</strain>
    </source>
</reference>
<dbReference type="Pfam" id="PF13561">
    <property type="entry name" value="adh_short_C2"/>
    <property type="match status" value="1"/>
</dbReference>
<evidence type="ECO:0000313" key="5">
    <source>
        <dbReference type="Proteomes" id="UP001235664"/>
    </source>
</evidence>
<dbReference type="InterPro" id="IPR002347">
    <property type="entry name" value="SDR_fam"/>
</dbReference>
<dbReference type="PROSITE" id="PS00061">
    <property type="entry name" value="ADH_SHORT"/>
    <property type="match status" value="1"/>
</dbReference>
<feature type="domain" description="Ketoreductase" evidence="3">
    <location>
        <begin position="9"/>
        <end position="198"/>
    </location>
</feature>
<dbReference type="SMART" id="SM00822">
    <property type="entry name" value="PKS_KR"/>
    <property type="match status" value="1"/>
</dbReference>